<evidence type="ECO:0000313" key="4">
    <source>
        <dbReference type="Proteomes" id="UP000011750"/>
    </source>
</evidence>
<reference evidence="3 4" key="2">
    <citation type="journal article" date="2018" name="Hortic Res">
        <title>Improved Brassica rapa reference genome by single-molecule sequencing and chromosome conformation capture technologies.</title>
        <authorList>
            <person name="Zhang L."/>
            <person name="Cai X."/>
            <person name="Wu J."/>
            <person name="Liu M."/>
            <person name="Grob S."/>
            <person name="Cheng F."/>
            <person name="Liang J."/>
            <person name="Cai C."/>
            <person name="Liu Z."/>
            <person name="Liu B."/>
            <person name="Wang F."/>
            <person name="Li S."/>
            <person name="Liu F."/>
            <person name="Li X."/>
            <person name="Cheng L."/>
            <person name="Yang W."/>
            <person name="Li M.H."/>
            <person name="Grossniklaus U."/>
            <person name="Zheng H."/>
            <person name="Wang X."/>
        </authorList>
    </citation>
    <scope>NUCLEOTIDE SEQUENCE [LARGE SCALE GENOMIC DNA]</scope>
    <source>
        <strain evidence="3 4">cv. Chiifu-401-42</strain>
    </source>
</reference>
<feature type="compositionally biased region" description="Polar residues" evidence="1">
    <location>
        <begin position="141"/>
        <end position="159"/>
    </location>
</feature>
<keyword evidence="2" id="KW-0472">Membrane</keyword>
<feature type="transmembrane region" description="Helical" evidence="2">
    <location>
        <begin position="235"/>
        <end position="256"/>
    </location>
</feature>
<evidence type="ECO:0000256" key="2">
    <source>
        <dbReference type="SAM" id="Phobius"/>
    </source>
</evidence>
<evidence type="ECO:0000256" key="1">
    <source>
        <dbReference type="SAM" id="MobiDB-lite"/>
    </source>
</evidence>
<proteinExistence type="predicted"/>
<evidence type="ECO:0000313" key="3">
    <source>
        <dbReference type="EnsemblPlants" id="Bra040166.1-P"/>
    </source>
</evidence>
<protein>
    <submittedName>
        <fullName evidence="3">Uncharacterized protein</fullName>
    </submittedName>
</protein>
<organism evidence="3 4">
    <name type="scientific">Brassica campestris</name>
    <name type="common">Field mustard</name>
    <dbReference type="NCBI Taxonomy" id="3711"/>
    <lineage>
        <taxon>Eukaryota</taxon>
        <taxon>Viridiplantae</taxon>
        <taxon>Streptophyta</taxon>
        <taxon>Embryophyta</taxon>
        <taxon>Tracheophyta</taxon>
        <taxon>Spermatophyta</taxon>
        <taxon>Magnoliopsida</taxon>
        <taxon>eudicotyledons</taxon>
        <taxon>Gunneridae</taxon>
        <taxon>Pentapetalae</taxon>
        <taxon>rosids</taxon>
        <taxon>malvids</taxon>
        <taxon>Brassicales</taxon>
        <taxon>Brassicaceae</taxon>
        <taxon>Brassiceae</taxon>
        <taxon>Brassica</taxon>
    </lineage>
</organism>
<feature type="region of interest" description="Disordered" evidence="1">
    <location>
        <begin position="1"/>
        <end position="28"/>
    </location>
</feature>
<keyword evidence="2" id="KW-0812">Transmembrane</keyword>
<keyword evidence="2" id="KW-1133">Transmembrane helix</keyword>
<sequence length="342" mass="39615">MHVATRDRRNHHTPAHRQARHHHQPQLRIAGNRRLLSFVFTIIVFLSSRRSRRHRPRRNRSSDEAVRASKSYADCARFFHAPPPDIASAVFRHRPPPHLRRCQKSPPPQLRRRRESPPPLPPANFPVRRRLPPPSRPVTDTGDSPVTRSTRPSQLSESSRLTRVETDTETDFCMPDCMRLWPTIVDRLSCSLEVSINRPRAVSEHYLELCCLACETNKYVILLCRIFYWTFLSDFIWAWVSVIGFMGFYIMGYCWWPVVLSEKETDVTLLYDDASVVTRCPPDRRVLARCSAVGRCLSSSVFSRVISFFGHDFEVIQEWICDVSATSPLQAIVPRVLLLEIM</sequence>
<feature type="region of interest" description="Disordered" evidence="1">
    <location>
        <begin position="87"/>
        <end position="163"/>
    </location>
</feature>
<reference evidence="3" key="3">
    <citation type="submission" date="2023-03" db="UniProtKB">
        <authorList>
            <consortium name="EnsemblPlants"/>
        </authorList>
    </citation>
    <scope>IDENTIFICATION</scope>
    <source>
        <strain evidence="3">cv. Chiifu-401-42</strain>
    </source>
</reference>
<reference evidence="3 4" key="1">
    <citation type="journal article" date="2011" name="Nat. Genet.">
        <title>The genome of the mesopolyploid crop species Brassica rapa.</title>
        <authorList>
            <consortium name="Brassica rapa Genome Sequencing Project Consortium"/>
            <person name="Wang X."/>
            <person name="Wang H."/>
            <person name="Wang J."/>
            <person name="Sun R."/>
            <person name="Wu J."/>
            <person name="Liu S."/>
            <person name="Bai Y."/>
            <person name="Mun J.H."/>
            <person name="Bancroft I."/>
            <person name="Cheng F."/>
            <person name="Huang S."/>
            <person name="Li X."/>
            <person name="Hua W."/>
            <person name="Wang J."/>
            <person name="Wang X."/>
            <person name="Freeling M."/>
            <person name="Pires J.C."/>
            <person name="Paterson A.H."/>
            <person name="Chalhoub B."/>
            <person name="Wang B."/>
            <person name="Hayward A."/>
            <person name="Sharpe A.G."/>
            <person name="Park B.S."/>
            <person name="Weisshaar B."/>
            <person name="Liu B."/>
            <person name="Li B."/>
            <person name="Liu B."/>
            <person name="Tong C."/>
            <person name="Song C."/>
            <person name="Duran C."/>
            <person name="Peng C."/>
            <person name="Geng C."/>
            <person name="Koh C."/>
            <person name="Lin C."/>
            <person name="Edwards D."/>
            <person name="Mu D."/>
            <person name="Shen D."/>
            <person name="Soumpourou E."/>
            <person name="Li F."/>
            <person name="Fraser F."/>
            <person name="Conant G."/>
            <person name="Lassalle G."/>
            <person name="King G.J."/>
            <person name="Bonnema G."/>
            <person name="Tang H."/>
            <person name="Wang H."/>
            <person name="Belcram H."/>
            <person name="Zhou H."/>
            <person name="Hirakawa H."/>
            <person name="Abe H."/>
            <person name="Guo H."/>
            <person name="Wang H."/>
            <person name="Jin H."/>
            <person name="Parkin I.A."/>
            <person name="Batley J."/>
            <person name="Kim J.S."/>
            <person name="Just J."/>
            <person name="Li J."/>
            <person name="Xu J."/>
            <person name="Deng J."/>
            <person name="Kim J.A."/>
            <person name="Li J."/>
            <person name="Yu J."/>
            <person name="Meng J."/>
            <person name="Wang J."/>
            <person name="Min J."/>
            <person name="Poulain J."/>
            <person name="Wang J."/>
            <person name="Hatakeyama K."/>
            <person name="Wu K."/>
            <person name="Wang L."/>
            <person name="Fang L."/>
            <person name="Trick M."/>
            <person name="Links M.G."/>
            <person name="Zhao M."/>
            <person name="Jin M."/>
            <person name="Ramchiary N."/>
            <person name="Drou N."/>
            <person name="Berkman P.J."/>
            <person name="Cai Q."/>
            <person name="Huang Q."/>
            <person name="Li R."/>
            <person name="Tabata S."/>
            <person name="Cheng S."/>
            <person name="Zhang S."/>
            <person name="Zhang S."/>
            <person name="Huang S."/>
            <person name="Sato S."/>
            <person name="Sun S."/>
            <person name="Kwon S.J."/>
            <person name="Choi S.R."/>
            <person name="Lee T.H."/>
            <person name="Fan W."/>
            <person name="Zhao X."/>
            <person name="Tan X."/>
            <person name="Xu X."/>
            <person name="Wang Y."/>
            <person name="Qiu Y."/>
            <person name="Yin Y."/>
            <person name="Li Y."/>
            <person name="Du Y."/>
            <person name="Liao Y."/>
            <person name="Lim Y."/>
            <person name="Narusaka Y."/>
            <person name="Wang Y."/>
            <person name="Wang Z."/>
            <person name="Li Z."/>
            <person name="Wang Z."/>
            <person name="Xiong Z."/>
            <person name="Zhang Z."/>
        </authorList>
    </citation>
    <scope>NUCLEOTIDE SEQUENCE [LARGE SCALE GENOMIC DNA]</scope>
    <source>
        <strain evidence="3 4">cv. Chiifu-401-42</strain>
    </source>
</reference>
<dbReference type="InParanoid" id="M4FGD8"/>
<dbReference type="Proteomes" id="UP000011750">
    <property type="component" value="Chromosome A01"/>
</dbReference>
<dbReference type="HOGENOM" id="CLU_812218_0_0_1"/>
<accession>M4FGD8</accession>
<dbReference type="AlphaFoldDB" id="M4FGD8"/>
<dbReference type="Gramene" id="Bra040166.1">
    <property type="protein sequence ID" value="Bra040166.1-P"/>
    <property type="gene ID" value="Bra040166"/>
</dbReference>
<dbReference type="EnsemblPlants" id="Bra040166.1">
    <property type="protein sequence ID" value="Bra040166.1-P"/>
    <property type="gene ID" value="Bra040166"/>
</dbReference>
<name>M4FGD8_BRACM</name>
<keyword evidence="4" id="KW-1185">Reference proteome</keyword>
<feature type="compositionally biased region" description="Basic residues" evidence="1">
    <location>
        <begin position="8"/>
        <end position="25"/>
    </location>
</feature>
<feature type="compositionally biased region" description="Basic residues" evidence="1">
    <location>
        <begin position="91"/>
        <end position="103"/>
    </location>
</feature>
<dbReference type="STRING" id="51351.M4FGD8"/>